<dbReference type="InterPro" id="IPR045338">
    <property type="entry name" value="DUF6535"/>
</dbReference>
<feature type="transmembrane region" description="Helical" evidence="2">
    <location>
        <begin position="261"/>
        <end position="280"/>
    </location>
</feature>
<feature type="compositionally biased region" description="Basic residues" evidence="1">
    <location>
        <begin position="839"/>
        <end position="848"/>
    </location>
</feature>
<dbReference type="Proteomes" id="UP001383192">
    <property type="component" value="Unassembled WGS sequence"/>
</dbReference>
<reference evidence="4 5" key="1">
    <citation type="submission" date="2024-01" db="EMBL/GenBank/DDBJ databases">
        <title>A draft genome for a cacao thread blight-causing isolate of Paramarasmius palmivorus.</title>
        <authorList>
            <person name="Baruah I.K."/>
            <person name="Bukari Y."/>
            <person name="Amoako-Attah I."/>
            <person name="Meinhardt L.W."/>
            <person name="Bailey B.A."/>
            <person name="Cohen S.P."/>
        </authorList>
    </citation>
    <scope>NUCLEOTIDE SEQUENCE [LARGE SCALE GENOMIC DNA]</scope>
    <source>
        <strain evidence="4 5">GH-12</strain>
    </source>
</reference>
<keyword evidence="2" id="KW-0472">Membrane</keyword>
<accession>A0AAW0BD36</accession>
<name>A0AAW0BD36_9AGAR</name>
<keyword evidence="2" id="KW-1133">Transmembrane helix</keyword>
<feature type="domain" description="DUF6535" evidence="3">
    <location>
        <begin position="90"/>
        <end position="257"/>
    </location>
</feature>
<feature type="compositionally biased region" description="Basic and acidic residues" evidence="1">
    <location>
        <begin position="21"/>
        <end position="40"/>
    </location>
</feature>
<evidence type="ECO:0000256" key="1">
    <source>
        <dbReference type="SAM" id="MobiDB-lite"/>
    </source>
</evidence>
<dbReference type="AlphaFoldDB" id="A0AAW0BD36"/>
<keyword evidence="5" id="KW-1185">Reference proteome</keyword>
<dbReference type="Pfam" id="PF20153">
    <property type="entry name" value="DUF6535"/>
    <property type="match status" value="1"/>
</dbReference>
<feature type="region of interest" description="Disordered" evidence="1">
    <location>
        <begin position="1"/>
        <end position="40"/>
    </location>
</feature>
<sequence>MSIGSRVWRSRPTEPTLSPRPTHDNMDMDPSREDSEEKMKEAFEQLERDFDEENWERRKRKWNEKRKEERTPEEAEKWKKEVVEPAYEKLQAEVKRYDDGMVAGYKEDIDTLLVFAGLFSAVVTAFLIESYQWLQEDPQDTTVVILTQIFHQLNASSIQEPEPFTPDASSIRINCFWFLSLIFSLTSALFGLLCKQWLREHQRDVPTRTPGEDLALQQLRRDSFEKWGVASFLSALPILLQIAVIFFFVGVLDLLWTLQPIVFSICLAAISLSVGLYFLTTILPTITIPRDQAQFISTWDSALGYYRHDFGQLAYQFICPYKSPQAWAVYKLLTTLPKPLLRFPLINVLTKTHLCPLWDHMQTQTSSWSMFDLRVVRQFDEEVIGPFPPFRLQVYELRALQWAVTMFRDSPSIIPHLENVLKSLHPTVAISAVLDRWGIAMWEGRLWDVGTYLHNPDLFVYGPKPITSDLPLYSQEGIELLFQHRLLNIYVDLLRLDRLPSDAQGHCFASLEQEISSGVLTQSKSLRFYIPLPLATALWSHKDSQVRQKSLRLLQHFEHSWNSSPGYDKERHNEERVAFANAIVVHIVNEEPPSVLLTSKRGQAFIRFIWHEIIIRRLYSHDGFYDWLWRDAIKMVQEVGKLPDDYFAPLPQRDEDPPPTSQLPQLEPIRYTIDTIRSQSDNPRDKVPEMLPSPANDVAERIDIQVHGSHGNTTSGVANLGDDALISGSAGEGRVDSVLQAIEDIDGPSPSAMGMNDPVASRKTSPGVANSDRSEASGAQVNNDVDEVISSPIGGDLPGPSTSYNQGHNIGAGGRALKDQEEHASESMDAVPPRNPKQAIHRVSHPGHRGQEAGDLRSVGSLGRVGWNPTNDPNVLRVRWFC</sequence>
<gene>
    <name evidence="4" type="ORF">VNI00_016766</name>
</gene>
<evidence type="ECO:0000313" key="4">
    <source>
        <dbReference type="EMBL" id="KAK7023460.1"/>
    </source>
</evidence>
<feature type="region of interest" description="Disordered" evidence="1">
    <location>
        <begin position="54"/>
        <end position="76"/>
    </location>
</feature>
<proteinExistence type="predicted"/>
<keyword evidence="2" id="KW-0812">Transmembrane</keyword>
<feature type="region of interest" description="Disordered" evidence="1">
    <location>
        <begin position="746"/>
        <end position="857"/>
    </location>
</feature>
<evidence type="ECO:0000256" key="2">
    <source>
        <dbReference type="SAM" id="Phobius"/>
    </source>
</evidence>
<comment type="caution">
    <text evidence="4">The sequence shown here is derived from an EMBL/GenBank/DDBJ whole genome shotgun (WGS) entry which is preliminary data.</text>
</comment>
<evidence type="ECO:0000259" key="3">
    <source>
        <dbReference type="Pfam" id="PF20153"/>
    </source>
</evidence>
<dbReference type="EMBL" id="JAYKXP010000139">
    <property type="protein sequence ID" value="KAK7023460.1"/>
    <property type="molecule type" value="Genomic_DNA"/>
</dbReference>
<feature type="compositionally biased region" description="Basic and acidic residues" evidence="1">
    <location>
        <begin position="65"/>
        <end position="76"/>
    </location>
</feature>
<feature type="transmembrane region" description="Helical" evidence="2">
    <location>
        <begin position="111"/>
        <end position="128"/>
    </location>
</feature>
<feature type="region of interest" description="Disordered" evidence="1">
    <location>
        <begin position="647"/>
        <end position="668"/>
    </location>
</feature>
<feature type="transmembrane region" description="Helical" evidence="2">
    <location>
        <begin position="171"/>
        <end position="193"/>
    </location>
</feature>
<organism evidence="4 5">
    <name type="scientific">Paramarasmius palmivorus</name>
    <dbReference type="NCBI Taxonomy" id="297713"/>
    <lineage>
        <taxon>Eukaryota</taxon>
        <taxon>Fungi</taxon>
        <taxon>Dikarya</taxon>
        <taxon>Basidiomycota</taxon>
        <taxon>Agaricomycotina</taxon>
        <taxon>Agaricomycetes</taxon>
        <taxon>Agaricomycetidae</taxon>
        <taxon>Agaricales</taxon>
        <taxon>Marasmiineae</taxon>
        <taxon>Marasmiaceae</taxon>
        <taxon>Paramarasmius</taxon>
    </lineage>
</organism>
<feature type="compositionally biased region" description="Basic and acidic residues" evidence="1">
    <location>
        <begin position="816"/>
        <end position="826"/>
    </location>
</feature>
<protein>
    <recommendedName>
        <fullName evidence="3">DUF6535 domain-containing protein</fullName>
    </recommendedName>
</protein>
<evidence type="ECO:0000313" key="5">
    <source>
        <dbReference type="Proteomes" id="UP001383192"/>
    </source>
</evidence>
<feature type="transmembrane region" description="Helical" evidence="2">
    <location>
        <begin position="227"/>
        <end position="249"/>
    </location>
</feature>